<protein>
    <submittedName>
        <fullName evidence="2">N-6 adenine-specific DNA methylase YitW</fullName>
    </submittedName>
</protein>
<evidence type="ECO:0000259" key="1">
    <source>
        <dbReference type="Pfam" id="PF01883"/>
    </source>
</evidence>
<gene>
    <name evidence="2" type="ORF">LPE_01222</name>
</gene>
<organism evidence="2">
    <name type="scientific">Lactiplantibacillus pentosus MP-10</name>
    <dbReference type="NCBI Taxonomy" id="1028490"/>
    <lineage>
        <taxon>Bacteria</taxon>
        <taxon>Bacillati</taxon>
        <taxon>Bacillota</taxon>
        <taxon>Bacilli</taxon>
        <taxon>Lactobacillales</taxon>
        <taxon>Lactobacillaceae</taxon>
        <taxon>Lactiplantibacillus</taxon>
    </lineage>
</organism>
<dbReference type="InterPro" id="IPR052339">
    <property type="entry name" value="Fe-S_Maturation_MIP18"/>
</dbReference>
<sequence>MTARADEGERVIMATTFKERAFDALGHVIDPELGIDLVNLGLIYDAQLTDEGVAEITMTLTIAGCPLTEWLAKDIHDELIKLPEVKSIEIEIVWEPAWNESMMSRAARMELGIHS</sequence>
<dbReference type="PANTHER" id="PTHR42831:SF1">
    <property type="entry name" value="FE-S PROTEIN MATURATION AUXILIARY FACTOR YITW"/>
    <property type="match status" value="1"/>
</dbReference>
<dbReference type="InterPro" id="IPR034904">
    <property type="entry name" value="FSCA_dom_sf"/>
</dbReference>
<dbReference type="Pfam" id="PF01883">
    <property type="entry name" value="FeS_assembly_P"/>
    <property type="match status" value="1"/>
</dbReference>
<keyword evidence="2" id="KW-0489">Methyltransferase</keyword>
<dbReference type="AlphaFoldDB" id="F6IUF2"/>
<dbReference type="SUPFAM" id="SSF117916">
    <property type="entry name" value="Fe-S cluster assembly (FSCA) domain-like"/>
    <property type="match status" value="1"/>
</dbReference>
<reference evidence="2" key="1">
    <citation type="journal article" date="2011" name="J. Bacteriol.">
        <title>Annotated genome sequence of Lactobacillus pentosus MP-10, which has probiotic potential, from naturally fermented Alorena green table olives.</title>
        <authorList>
            <person name="Abriouel H."/>
            <person name="Benomar N."/>
            <person name="Perez Pulido R."/>
            <person name="Canamero M.M."/>
            <person name="Galvez A."/>
        </authorList>
    </citation>
    <scope>NUCLEOTIDE SEQUENCE</scope>
    <source>
        <strain evidence="2">MP-10</strain>
    </source>
</reference>
<feature type="domain" description="MIP18 family-like" evidence="1">
    <location>
        <begin position="19"/>
        <end position="89"/>
    </location>
</feature>
<dbReference type="GO" id="GO:0032259">
    <property type="term" value="P:methylation"/>
    <property type="evidence" value="ECO:0007669"/>
    <property type="project" value="UniProtKB-KW"/>
</dbReference>
<name>F6IUF2_LACPE</name>
<dbReference type="EMBL" id="FR871784">
    <property type="protein sequence ID" value="CCB82209.1"/>
    <property type="molecule type" value="Genomic_DNA"/>
</dbReference>
<dbReference type="GO" id="GO:0008168">
    <property type="term" value="F:methyltransferase activity"/>
    <property type="evidence" value="ECO:0007669"/>
    <property type="project" value="UniProtKB-KW"/>
</dbReference>
<dbReference type="Gene3D" id="3.30.300.130">
    <property type="entry name" value="Fe-S cluster assembly (FSCA)"/>
    <property type="match status" value="1"/>
</dbReference>
<dbReference type="PANTHER" id="PTHR42831">
    <property type="entry name" value="FE-S PROTEIN MATURATION AUXILIARY FACTOR YITW"/>
    <property type="match status" value="1"/>
</dbReference>
<evidence type="ECO:0000313" key="2">
    <source>
        <dbReference type="EMBL" id="CCB82209.1"/>
    </source>
</evidence>
<dbReference type="InterPro" id="IPR002744">
    <property type="entry name" value="MIP18-like"/>
</dbReference>
<accession>F6IUF2</accession>
<proteinExistence type="predicted"/>
<keyword evidence="2" id="KW-0808">Transferase</keyword>